<keyword evidence="4" id="KW-0072">Autophagy</keyword>
<organism evidence="13 14">
    <name type="scientific">Drosophila guanche</name>
    <name type="common">Fruit fly</name>
    <dbReference type="NCBI Taxonomy" id="7266"/>
    <lineage>
        <taxon>Eukaryota</taxon>
        <taxon>Metazoa</taxon>
        <taxon>Ecdysozoa</taxon>
        <taxon>Arthropoda</taxon>
        <taxon>Hexapoda</taxon>
        <taxon>Insecta</taxon>
        <taxon>Pterygota</taxon>
        <taxon>Neoptera</taxon>
        <taxon>Endopterygota</taxon>
        <taxon>Diptera</taxon>
        <taxon>Brachycera</taxon>
        <taxon>Muscomorpha</taxon>
        <taxon>Ephydroidea</taxon>
        <taxon>Drosophilidae</taxon>
        <taxon>Drosophila</taxon>
        <taxon>Sophophora</taxon>
    </lineage>
</organism>
<dbReference type="GO" id="GO:0016604">
    <property type="term" value="C:nuclear body"/>
    <property type="evidence" value="ECO:0007669"/>
    <property type="project" value="UniProtKB-SubCell"/>
</dbReference>
<feature type="chain" id="PRO_5017261540" evidence="12">
    <location>
        <begin position="18"/>
        <end position="438"/>
    </location>
</feature>
<dbReference type="EMBL" id="OUUW01000002">
    <property type="protein sequence ID" value="SPP77611.1"/>
    <property type="molecule type" value="Genomic_DNA"/>
</dbReference>
<dbReference type="AlphaFoldDB" id="A0A3B0JY14"/>
<feature type="compositionally biased region" description="Basic residues" evidence="11">
    <location>
        <begin position="73"/>
        <end position="82"/>
    </location>
</feature>
<keyword evidence="14" id="KW-1185">Reference proteome</keyword>
<evidence type="ECO:0000256" key="11">
    <source>
        <dbReference type="SAM" id="MobiDB-lite"/>
    </source>
</evidence>
<feature type="compositionally biased region" description="Low complexity" evidence="11">
    <location>
        <begin position="215"/>
        <end position="224"/>
    </location>
</feature>
<feature type="region of interest" description="Disordered" evidence="11">
    <location>
        <begin position="16"/>
        <end position="226"/>
    </location>
</feature>
<evidence type="ECO:0000256" key="2">
    <source>
        <dbReference type="ARBA" id="ARBA00004514"/>
    </source>
</evidence>
<dbReference type="OMA" id="PANIVQE"/>
<evidence type="ECO:0000256" key="8">
    <source>
        <dbReference type="ARBA" id="ARBA00023242"/>
    </source>
</evidence>
<dbReference type="PANTHER" id="PTHR31671:SF3">
    <property type="entry name" value="DIABETES AND OBESITY REGULATED, ISOFORM G"/>
    <property type="match status" value="1"/>
</dbReference>
<keyword evidence="8" id="KW-0539">Nucleus</keyword>
<sequence>MLSSLATFLFGAPAATCESASNSSNEVNPVQAVCSDPCDNPSPGDVIEVTSSTPSVAGNSSNRGPVRASPNGKRGKNRRGKQQRNNQQQQQQQQQQQRKQQPASITKLLTPTGETPIEEDFDEDEWYIVEKEDEEDDSLPRSDSEEELSVVEVQQQQQPRASSTSCHGQATSGSSRHRRQHINSHSLYSGPRPQQQRNHLQRSRVARPLSISTLSPPRSVPPSSLADLDNVSQSLYVASPSGSDHGQALGLGLGLGQGGNVLMEESWYVTPPPCFTSIGPINMETSPFENLLIEHPSMSVYRSIRSTQEGAESFVNLDLGVAAEAPQTELQEAAELELALELEPEQAQVQVQARALHEQRPNSARFDRHAAAQLKQEALARQSQKSNNKKQHQQLCRSAIKRSNKVRDFQAKSHRPRRSEMQHCKLVSGANNNRKCCF</sequence>
<dbReference type="PANTHER" id="PTHR31671">
    <property type="entry name" value="DIABETES AND OBESITY REGULATED, ISOFORM G"/>
    <property type="match status" value="1"/>
</dbReference>
<evidence type="ECO:0000256" key="1">
    <source>
        <dbReference type="ARBA" id="ARBA00004419"/>
    </source>
</evidence>
<evidence type="ECO:0000313" key="13">
    <source>
        <dbReference type="EMBL" id="SPP77611.1"/>
    </source>
</evidence>
<dbReference type="GO" id="GO:0031410">
    <property type="term" value="C:cytoplasmic vesicle"/>
    <property type="evidence" value="ECO:0007669"/>
    <property type="project" value="UniProtKB-KW"/>
</dbReference>
<evidence type="ECO:0000256" key="4">
    <source>
        <dbReference type="ARBA" id="ARBA00023006"/>
    </source>
</evidence>
<reference evidence="14" key="1">
    <citation type="submission" date="2018-01" db="EMBL/GenBank/DDBJ databases">
        <authorList>
            <person name="Alioto T."/>
            <person name="Alioto T."/>
        </authorList>
    </citation>
    <scope>NUCLEOTIDE SEQUENCE [LARGE SCALE GENOMIC DNA]</scope>
</reference>
<evidence type="ECO:0000313" key="14">
    <source>
        <dbReference type="Proteomes" id="UP000268350"/>
    </source>
</evidence>
<dbReference type="InterPro" id="IPR029431">
    <property type="entry name" value="TP53INP"/>
</dbReference>
<feature type="compositionally biased region" description="Polar residues" evidence="11">
    <location>
        <begin position="49"/>
        <end position="63"/>
    </location>
</feature>
<name>A0A3B0JY14_DROGU</name>
<dbReference type="GO" id="GO:0045893">
    <property type="term" value="P:positive regulation of DNA-templated transcription"/>
    <property type="evidence" value="ECO:0007669"/>
    <property type="project" value="TreeGrafter"/>
</dbReference>
<evidence type="ECO:0000256" key="5">
    <source>
        <dbReference type="ARBA" id="ARBA00023015"/>
    </source>
</evidence>
<protein>
    <submittedName>
        <fullName evidence="13">Blast:Tumor protein p53-inducible nuclear protein 1</fullName>
    </submittedName>
</protein>
<evidence type="ECO:0000256" key="7">
    <source>
        <dbReference type="ARBA" id="ARBA00023163"/>
    </source>
</evidence>
<feature type="compositionally biased region" description="Acidic residues" evidence="11">
    <location>
        <begin position="116"/>
        <end position="137"/>
    </location>
</feature>
<keyword evidence="3" id="KW-0963">Cytoplasm</keyword>
<proteinExistence type="predicted"/>
<evidence type="ECO:0000256" key="10">
    <source>
        <dbReference type="ARBA" id="ARBA00034306"/>
    </source>
</evidence>
<keyword evidence="9" id="KW-0968">Cytoplasmic vesicle</keyword>
<dbReference type="Pfam" id="PF14839">
    <property type="entry name" value="DOR"/>
    <property type="match status" value="1"/>
</dbReference>
<feature type="compositionally biased region" description="Low complexity" evidence="11">
    <location>
        <begin position="83"/>
        <end position="101"/>
    </location>
</feature>
<accession>A0A3B0JY14</accession>
<feature type="compositionally biased region" description="Polar residues" evidence="11">
    <location>
        <begin position="183"/>
        <end position="198"/>
    </location>
</feature>
<evidence type="ECO:0000256" key="9">
    <source>
        <dbReference type="ARBA" id="ARBA00023329"/>
    </source>
</evidence>
<dbReference type="GO" id="GO:0005829">
    <property type="term" value="C:cytosol"/>
    <property type="evidence" value="ECO:0007669"/>
    <property type="project" value="UniProtKB-SubCell"/>
</dbReference>
<dbReference type="Proteomes" id="UP000268350">
    <property type="component" value="Unassembled WGS sequence"/>
</dbReference>
<keyword evidence="12" id="KW-0732">Signal</keyword>
<feature type="region of interest" description="Disordered" evidence="11">
    <location>
        <begin position="369"/>
        <end position="399"/>
    </location>
</feature>
<keyword evidence="6" id="KW-0010">Activator</keyword>
<evidence type="ECO:0000256" key="3">
    <source>
        <dbReference type="ARBA" id="ARBA00022490"/>
    </source>
</evidence>
<keyword evidence="5" id="KW-0805">Transcription regulation</keyword>
<dbReference type="STRING" id="7266.A0A3B0JY14"/>
<dbReference type="GO" id="GO:0005776">
    <property type="term" value="C:autophagosome"/>
    <property type="evidence" value="ECO:0007669"/>
    <property type="project" value="UniProtKB-SubCell"/>
</dbReference>
<feature type="compositionally biased region" description="Polar residues" evidence="11">
    <location>
        <begin position="102"/>
        <end position="113"/>
    </location>
</feature>
<dbReference type="GO" id="GO:0000045">
    <property type="term" value="P:autophagosome assembly"/>
    <property type="evidence" value="ECO:0007669"/>
    <property type="project" value="TreeGrafter"/>
</dbReference>
<feature type="compositionally biased region" description="Polar residues" evidence="11">
    <location>
        <begin position="159"/>
        <end position="174"/>
    </location>
</feature>
<feature type="signal peptide" evidence="12">
    <location>
        <begin position="1"/>
        <end position="17"/>
    </location>
</feature>
<dbReference type="OrthoDB" id="10041339at2759"/>
<gene>
    <name evidence="13" type="ORF">DGUA_6G008322</name>
</gene>
<keyword evidence="7" id="KW-0804">Transcription</keyword>
<evidence type="ECO:0000256" key="6">
    <source>
        <dbReference type="ARBA" id="ARBA00023159"/>
    </source>
</evidence>
<feature type="compositionally biased region" description="Polar residues" evidence="11">
    <location>
        <begin position="18"/>
        <end position="28"/>
    </location>
</feature>
<comment type="subcellular location">
    <subcellularLocation>
        <location evidence="2">Cytoplasm</location>
        <location evidence="2">Cytosol</location>
    </subcellularLocation>
    <subcellularLocation>
        <location evidence="1">Cytoplasmic vesicle</location>
        <location evidence="1">Autophagosome</location>
    </subcellularLocation>
    <subcellularLocation>
        <location evidence="10">Nucleus</location>
        <location evidence="10">Nuclear body</location>
    </subcellularLocation>
</comment>
<evidence type="ECO:0000256" key="12">
    <source>
        <dbReference type="SAM" id="SignalP"/>
    </source>
</evidence>